<dbReference type="InterPro" id="IPR039650">
    <property type="entry name" value="HdrA-like"/>
</dbReference>
<dbReference type="PANTHER" id="PTHR43498">
    <property type="entry name" value="FERREDOXIN:COB-COM HETERODISULFIDE REDUCTASE SUBUNIT A"/>
    <property type="match status" value="1"/>
</dbReference>
<dbReference type="GO" id="GO:0051536">
    <property type="term" value="F:iron-sulfur cluster binding"/>
    <property type="evidence" value="ECO:0007669"/>
    <property type="project" value="UniProtKB-KW"/>
</dbReference>
<evidence type="ECO:0000256" key="1">
    <source>
        <dbReference type="ARBA" id="ARBA00022723"/>
    </source>
</evidence>
<accession>A0A645JMP2</accession>
<evidence type="ECO:0000256" key="4">
    <source>
        <dbReference type="ARBA" id="ARBA00023014"/>
    </source>
</evidence>
<reference evidence="5" key="1">
    <citation type="submission" date="2019-08" db="EMBL/GenBank/DDBJ databases">
        <authorList>
            <person name="Kucharzyk K."/>
            <person name="Murdoch R.W."/>
            <person name="Higgins S."/>
            <person name="Loffler F."/>
        </authorList>
    </citation>
    <scope>NUCLEOTIDE SEQUENCE</scope>
</reference>
<dbReference type="GO" id="GO:0016491">
    <property type="term" value="F:oxidoreductase activity"/>
    <property type="evidence" value="ECO:0007669"/>
    <property type="project" value="UniProtKB-KW"/>
</dbReference>
<dbReference type="GO" id="GO:0046872">
    <property type="term" value="F:metal ion binding"/>
    <property type="evidence" value="ECO:0007669"/>
    <property type="project" value="UniProtKB-KW"/>
</dbReference>
<evidence type="ECO:0008006" key="6">
    <source>
        <dbReference type="Google" id="ProtNLM"/>
    </source>
</evidence>
<proteinExistence type="predicted"/>
<sequence length="120" mass="12706">MGAAIAAARLGTDGWRQRVEPYSIPFSAMTVAGFKNLLVAGKCISGDQVAMSSYRMTPSCCAMGQAAGSAAYLALRQGTEDIRNIDLKTLQGIFAENDLVTDPRAHHAFAPQSRGKKGAE</sequence>
<protein>
    <recommendedName>
        <fullName evidence="6">FAD dependent oxidoreductase</fullName>
    </recommendedName>
</protein>
<organism evidence="5">
    <name type="scientific">bioreactor metagenome</name>
    <dbReference type="NCBI Taxonomy" id="1076179"/>
    <lineage>
        <taxon>unclassified sequences</taxon>
        <taxon>metagenomes</taxon>
        <taxon>ecological metagenomes</taxon>
    </lineage>
</organism>
<keyword evidence="3" id="KW-0408">Iron</keyword>
<name>A0A645JMP2_9ZZZZ</name>
<dbReference type="Pfam" id="PF12831">
    <property type="entry name" value="FAD_oxidored"/>
    <property type="match status" value="1"/>
</dbReference>
<gene>
    <name evidence="5" type="ORF">SDC9_212704</name>
</gene>
<dbReference type="EMBL" id="VSSQ01146516">
    <property type="protein sequence ID" value="MPN64925.1"/>
    <property type="molecule type" value="Genomic_DNA"/>
</dbReference>
<dbReference type="AlphaFoldDB" id="A0A645JMP2"/>
<dbReference type="PANTHER" id="PTHR43498:SF1">
    <property type="entry name" value="COB--COM HETERODISULFIDE REDUCTASE IRON-SULFUR SUBUNIT A"/>
    <property type="match status" value="1"/>
</dbReference>
<comment type="caution">
    <text evidence="5">The sequence shown here is derived from an EMBL/GenBank/DDBJ whole genome shotgun (WGS) entry which is preliminary data.</text>
</comment>
<keyword evidence="4" id="KW-0411">Iron-sulfur</keyword>
<keyword evidence="1" id="KW-0479">Metal-binding</keyword>
<keyword evidence="2" id="KW-0560">Oxidoreductase</keyword>
<evidence type="ECO:0000313" key="5">
    <source>
        <dbReference type="EMBL" id="MPN64925.1"/>
    </source>
</evidence>
<evidence type="ECO:0000256" key="3">
    <source>
        <dbReference type="ARBA" id="ARBA00023004"/>
    </source>
</evidence>
<evidence type="ECO:0000256" key="2">
    <source>
        <dbReference type="ARBA" id="ARBA00023002"/>
    </source>
</evidence>